<comment type="caution">
    <text evidence="3">The sequence shown here is derived from an EMBL/GenBank/DDBJ whole genome shotgun (WGS) entry which is preliminary data.</text>
</comment>
<dbReference type="InterPro" id="IPR018392">
    <property type="entry name" value="LysM"/>
</dbReference>
<dbReference type="Proteomes" id="UP001596142">
    <property type="component" value="Unassembled WGS sequence"/>
</dbReference>
<feature type="domain" description="LysM" evidence="2">
    <location>
        <begin position="71"/>
        <end position="124"/>
    </location>
</feature>
<organism evidence="3 4">
    <name type="scientific">Thalassorhabdus alkalitolerans</name>
    <dbReference type="NCBI Taxonomy" id="2282697"/>
    <lineage>
        <taxon>Bacteria</taxon>
        <taxon>Bacillati</taxon>
        <taxon>Bacillota</taxon>
        <taxon>Bacilli</taxon>
        <taxon>Bacillales</taxon>
        <taxon>Bacillaceae</taxon>
        <taxon>Thalassorhabdus</taxon>
    </lineage>
</organism>
<gene>
    <name evidence="3" type="ORF">ACFPU1_11415</name>
</gene>
<reference evidence="4" key="1">
    <citation type="journal article" date="2019" name="Int. J. Syst. Evol. Microbiol.">
        <title>The Global Catalogue of Microorganisms (GCM) 10K type strain sequencing project: providing services to taxonomists for standard genome sequencing and annotation.</title>
        <authorList>
            <consortium name="The Broad Institute Genomics Platform"/>
            <consortium name="The Broad Institute Genome Sequencing Center for Infectious Disease"/>
            <person name="Wu L."/>
            <person name="Ma J."/>
        </authorList>
    </citation>
    <scope>NUCLEOTIDE SEQUENCE [LARGE SCALE GENOMIC DNA]</scope>
    <source>
        <strain evidence="4">CECT 7184</strain>
    </source>
</reference>
<protein>
    <recommendedName>
        <fullName evidence="2">LysM domain-containing protein</fullName>
    </recommendedName>
</protein>
<dbReference type="EMBL" id="JBHSOZ010000005">
    <property type="protein sequence ID" value="MFC5713392.1"/>
    <property type="molecule type" value="Genomic_DNA"/>
</dbReference>
<evidence type="ECO:0000259" key="2">
    <source>
        <dbReference type="PROSITE" id="PS51782"/>
    </source>
</evidence>
<evidence type="ECO:0000256" key="1">
    <source>
        <dbReference type="SAM" id="MobiDB-lite"/>
    </source>
</evidence>
<evidence type="ECO:0000313" key="4">
    <source>
        <dbReference type="Proteomes" id="UP001596142"/>
    </source>
</evidence>
<name>A0ABW0YRP2_9BACI</name>
<feature type="region of interest" description="Disordered" evidence="1">
    <location>
        <begin position="32"/>
        <end position="73"/>
    </location>
</feature>
<dbReference type="RefSeq" id="WP_054635454.1">
    <property type="nucleotide sequence ID" value="NZ_JBHSOZ010000005.1"/>
</dbReference>
<proteinExistence type="predicted"/>
<keyword evidence="4" id="KW-1185">Reference proteome</keyword>
<evidence type="ECO:0000313" key="3">
    <source>
        <dbReference type="EMBL" id="MFC5713392.1"/>
    </source>
</evidence>
<sequence>MRKLFGFLLIVIAIIAVYYDLTVGTLPTVVEEPAPPQAEATETEEEKNEEEQNEQESPRPLPDSSFNESAVEVTVEPGQTVLSIVEQLHEGPVPASIQQVSHDFSRLNNDILPEEIQIDQTYWFPTYSP</sequence>
<accession>A0ABW0YRP2</accession>
<feature type="compositionally biased region" description="Acidic residues" evidence="1">
    <location>
        <begin position="41"/>
        <end position="54"/>
    </location>
</feature>
<dbReference type="PROSITE" id="PS51782">
    <property type="entry name" value="LYSM"/>
    <property type="match status" value="1"/>
</dbReference>